<feature type="domain" description="Transposase IS116/IS110/IS902 C-terminal" evidence="1">
    <location>
        <begin position="37"/>
        <end position="112"/>
    </location>
</feature>
<evidence type="ECO:0000259" key="1">
    <source>
        <dbReference type="Pfam" id="PF02371"/>
    </source>
</evidence>
<dbReference type="Pfam" id="PF02371">
    <property type="entry name" value="Transposase_20"/>
    <property type="match status" value="1"/>
</dbReference>
<dbReference type="Proteomes" id="UP001246372">
    <property type="component" value="Unassembled WGS sequence"/>
</dbReference>
<comment type="caution">
    <text evidence="2">The sequence shown here is derived from an EMBL/GenBank/DDBJ whole genome shotgun (WGS) entry which is preliminary data.</text>
</comment>
<dbReference type="PANTHER" id="PTHR33055:SF3">
    <property type="entry name" value="PUTATIVE TRANSPOSASE FOR IS117-RELATED"/>
    <property type="match status" value="1"/>
</dbReference>
<evidence type="ECO:0000313" key="3">
    <source>
        <dbReference type="Proteomes" id="UP001246372"/>
    </source>
</evidence>
<proteinExistence type="predicted"/>
<keyword evidence="3" id="KW-1185">Reference proteome</keyword>
<sequence length="165" mass="18341">MLIESLNEQLRRVEQFEKDVSVIERRLTQHLRDSAACQTLAEIPGVGLLTATAITASMGSPSGFKNAREFAAWVSLAPRQTGYEGRVRQLCISKRGDTCLRTLLMHGARSIVGSQRSSTWLWLAELLKRWPFSVVVVAVAYKLARTIWAVLCKGKGWPADAWQAA</sequence>
<name>A0ABU3PEJ8_9BURK</name>
<organism evidence="2 3">
    <name type="scientific">Roseateles aquae</name>
    <dbReference type="NCBI Taxonomy" id="3077235"/>
    <lineage>
        <taxon>Bacteria</taxon>
        <taxon>Pseudomonadati</taxon>
        <taxon>Pseudomonadota</taxon>
        <taxon>Betaproteobacteria</taxon>
        <taxon>Burkholderiales</taxon>
        <taxon>Sphaerotilaceae</taxon>
        <taxon>Roseateles</taxon>
    </lineage>
</organism>
<dbReference type="PANTHER" id="PTHR33055">
    <property type="entry name" value="TRANSPOSASE FOR INSERTION SEQUENCE ELEMENT IS1111A"/>
    <property type="match status" value="1"/>
</dbReference>
<protein>
    <submittedName>
        <fullName evidence="2">Transposase</fullName>
    </submittedName>
</protein>
<accession>A0ABU3PEJ8</accession>
<dbReference type="EMBL" id="JAVXZY010000007">
    <property type="protein sequence ID" value="MDT9001020.1"/>
    <property type="molecule type" value="Genomic_DNA"/>
</dbReference>
<reference evidence="2" key="1">
    <citation type="submission" date="2023-09" db="EMBL/GenBank/DDBJ databases">
        <title>Paucibacter sp. APW11 Genome sequencing and assembly.</title>
        <authorList>
            <person name="Kim I."/>
        </authorList>
    </citation>
    <scope>NUCLEOTIDE SEQUENCE</scope>
    <source>
        <strain evidence="2">APW11</strain>
    </source>
</reference>
<gene>
    <name evidence="2" type="ORF">RQP53_17210</name>
</gene>
<dbReference type="RefSeq" id="WP_315651905.1">
    <property type="nucleotide sequence ID" value="NZ_JAVXZY010000007.1"/>
</dbReference>
<dbReference type="InterPro" id="IPR003346">
    <property type="entry name" value="Transposase_20"/>
</dbReference>
<evidence type="ECO:0000313" key="2">
    <source>
        <dbReference type="EMBL" id="MDT9001020.1"/>
    </source>
</evidence>
<dbReference type="InterPro" id="IPR047650">
    <property type="entry name" value="Transpos_IS110"/>
</dbReference>